<comment type="caution">
    <text evidence="6">The sequence shown here is derived from an EMBL/GenBank/DDBJ whole genome shotgun (WGS) entry which is preliminary data.</text>
</comment>
<evidence type="ECO:0000259" key="4">
    <source>
        <dbReference type="Pfam" id="PF00534"/>
    </source>
</evidence>
<dbReference type="PANTHER" id="PTHR12526:SF640">
    <property type="entry name" value="COLANIC ACID BIOSYNTHESIS GLYCOSYLTRANSFERASE WCAL-RELATED"/>
    <property type="match status" value="1"/>
</dbReference>
<dbReference type="EMBL" id="JAMOIM010000026">
    <property type="protein sequence ID" value="MCW6511433.1"/>
    <property type="molecule type" value="Genomic_DNA"/>
</dbReference>
<dbReference type="InterPro" id="IPR022623">
    <property type="entry name" value="Glyco_trans_4"/>
</dbReference>
<organism evidence="6 7">
    <name type="scientific">Lichenifustis flavocetrariae</name>
    <dbReference type="NCBI Taxonomy" id="2949735"/>
    <lineage>
        <taxon>Bacteria</taxon>
        <taxon>Pseudomonadati</taxon>
        <taxon>Pseudomonadota</taxon>
        <taxon>Alphaproteobacteria</taxon>
        <taxon>Hyphomicrobiales</taxon>
        <taxon>Lichenihabitantaceae</taxon>
        <taxon>Lichenifustis</taxon>
    </lineage>
</organism>
<evidence type="ECO:0000313" key="6">
    <source>
        <dbReference type="EMBL" id="MCW6511433.1"/>
    </source>
</evidence>
<name>A0AA42CLB7_9HYPH</name>
<feature type="domain" description="Glycosyl transferase family 4" evidence="5">
    <location>
        <begin position="28"/>
        <end position="193"/>
    </location>
</feature>
<evidence type="ECO:0000256" key="1">
    <source>
        <dbReference type="ARBA" id="ARBA00009481"/>
    </source>
</evidence>
<comment type="similarity">
    <text evidence="1">Belongs to the glycosyltransferase group 1 family. Glycosyltransferase 4 subfamily.</text>
</comment>
<dbReference type="Pfam" id="PF12000">
    <property type="entry name" value="Glyco_trans_4_3"/>
    <property type="match status" value="1"/>
</dbReference>
<dbReference type="CDD" id="cd03818">
    <property type="entry name" value="GT4_ExpC-like"/>
    <property type="match status" value="1"/>
</dbReference>
<keyword evidence="7" id="KW-1185">Reference proteome</keyword>
<dbReference type="Proteomes" id="UP001165667">
    <property type="component" value="Unassembled WGS sequence"/>
</dbReference>
<dbReference type="RefSeq" id="WP_282587811.1">
    <property type="nucleotide sequence ID" value="NZ_JAMOIM010000026.1"/>
</dbReference>
<dbReference type="GO" id="GO:0016757">
    <property type="term" value="F:glycosyltransferase activity"/>
    <property type="evidence" value="ECO:0007669"/>
    <property type="project" value="UniProtKB-KW"/>
</dbReference>
<evidence type="ECO:0000259" key="5">
    <source>
        <dbReference type="Pfam" id="PF12000"/>
    </source>
</evidence>
<proteinExistence type="inferred from homology"/>
<sequence length="412" mass="46570">MTKRSYLFIHQNMPAQFLHLCRYLKAHGHDVAFITKNQINQIAGVTKVMYPTPREAHEASHPYVKSLESAVLYGQAAFRSVKNLEKHGFKPDIIVGHAGWGETLFVKDAAPRVPLLTYFEFFFKAIGQDVGFDPEQPPSIDAWLSLRIRNSVALLSNHATDWGLTPTQWQFSTHPNEFRQKMSVIHEGIDTNAIRPNPEARFILPDGRELRPGQKIVTFVARNLEPYRGFHIFMRALPEIQRRHPDAEILIVGQEGVSYGRRLPEGDSYKKRMLAEVSLDLSKIHFTGHLATPEFRAVMHVSAAHVYLTYPFVLSWSMLEAMASECLVIGSRTAPVEEVIEDGHNGLLVDFFDVAGLADRVNEALSKPERFRDLRRAARNTVLARYDLQSVCLPRQLALIENLIASGPGRGD</sequence>
<dbReference type="Pfam" id="PF00534">
    <property type="entry name" value="Glycos_transf_1"/>
    <property type="match status" value="1"/>
</dbReference>
<dbReference type="InterPro" id="IPR001296">
    <property type="entry name" value="Glyco_trans_1"/>
</dbReference>
<dbReference type="AlphaFoldDB" id="A0AA42CLB7"/>
<reference evidence="6" key="1">
    <citation type="submission" date="2022-05" db="EMBL/GenBank/DDBJ databases">
        <authorList>
            <person name="Pankratov T."/>
        </authorList>
    </citation>
    <scope>NUCLEOTIDE SEQUENCE</scope>
    <source>
        <strain evidence="6">BP6-180914</strain>
    </source>
</reference>
<protein>
    <submittedName>
        <fullName evidence="6">Glycosyltransferase family 4 protein</fullName>
    </submittedName>
</protein>
<accession>A0AA42CLB7</accession>
<evidence type="ECO:0000256" key="2">
    <source>
        <dbReference type="ARBA" id="ARBA00022676"/>
    </source>
</evidence>
<gene>
    <name evidence="6" type="ORF">M8523_25960</name>
</gene>
<feature type="domain" description="Glycosyl transferase family 1" evidence="4">
    <location>
        <begin position="211"/>
        <end position="380"/>
    </location>
</feature>
<evidence type="ECO:0000256" key="3">
    <source>
        <dbReference type="ARBA" id="ARBA00022679"/>
    </source>
</evidence>
<evidence type="ECO:0000313" key="7">
    <source>
        <dbReference type="Proteomes" id="UP001165667"/>
    </source>
</evidence>
<dbReference type="PANTHER" id="PTHR12526">
    <property type="entry name" value="GLYCOSYLTRANSFERASE"/>
    <property type="match status" value="1"/>
</dbReference>
<dbReference type="Gene3D" id="3.40.50.2000">
    <property type="entry name" value="Glycogen Phosphorylase B"/>
    <property type="match status" value="2"/>
</dbReference>
<dbReference type="SUPFAM" id="SSF53756">
    <property type="entry name" value="UDP-Glycosyltransferase/glycogen phosphorylase"/>
    <property type="match status" value="1"/>
</dbReference>
<keyword evidence="3" id="KW-0808">Transferase</keyword>
<keyword evidence="2" id="KW-0328">Glycosyltransferase</keyword>